<dbReference type="OrthoDB" id="3245311at2759"/>
<keyword evidence="2" id="KW-1133">Transmembrane helix</keyword>
<feature type="transmembrane region" description="Helical" evidence="2">
    <location>
        <begin position="50"/>
        <end position="66"/>
    </location>
</feature>
<evidence type="ECO:0000256" key="2">
    <source>
        <dbReference type="SAM" id="Phobius"/>
    </source>
</evidence>
<keyword evidence="2" id="KW-0812">Transmembrane</keyword>
<evidence type="ECO:0000256" key="1">
    <source>
        <dbReference type="SAM" id="MobiDB-lite"/>
    </source>
</evidence>
<dbReference type="PROSITE" id="PS51257">
    <property type="entry name" value="PROKAR_LIPOPROTEIN"/>
    <property type="match status" value="1"/>
</dbReference>
<feature type="compositionally biased region" description="Basic and acidic residues" evidence="1">
    <location>
        <begin position="351"/>
        <end position="361"/>
    </location>
</feature>
<dbReference type="AlphaFoldDB" id="A0A166D3E2"/>
<feature type="transmembrane region" description="Helical" evidence="2">
    <location>
        <begin position="158"/>
        <end position="180"/>
    </location>
</feature>
<keyword evidence="4" id="KW-1185">Reference proteome</keyword>
<feature type="transmembrane region" description="Helical" evidence="2">
    <location>
        <begin position="12"/>
        <end position="34"/>
    </location>
</feature>
<keyword evidence="2" id="KW-0472">Membrane</keyword>
<feature type="region of interest" description="Disordered" evidence="1">
    <location>
        <begin position="322"/>
        <end position="361"/>
    </location>
</feature>
<name>A0A166D3E2_9AGAM</name>
<accession>A0A166D3E2</accession>
<evidence type="ECO:0000313" key="4">
    <source>
        <dbReference type="Proteomes" id="UP000076532"/>
    </source>
</evidence>
<sequence length="361" mass="39273">MAKTTPLTDATIAFLLITGMCSGMSLACCGFVVLTEGPSFRLTGDHDRQRFLAFVSFMAAIFGLLGNGLEEGTHGANAGQSTMSFFFNYCVQIGLVVIVHNTVIRFLAAHTRRFSPFFLQRASQLCLVLYLLPLPVLAPTLIALTHPGNTDVKVVARYMNITFVCVVEALATFSDIYLLARFTEHKTGGERIKRKMMREMWVVYACIWASILADVAAKIARNETGLLIADLTITNLTLSLRAMANIKYGATLKLAQEKYMHALSGSGASGIPHSMLARHGEGTAVPMGPPPAKGPLARIDFTRTVEVDRDSREFGDLKDTFEMPGHAHQRSDGHGPFTNSAVVGTDSAGSVERDDRKVQVV</sequence>
<feature type="transmembrane region" description="Helical" evidence="2">
    <location>
        <begin position="201"/>
        <end position="220"/>
    </location>
</feature>
<reference evidence="3 4" key="1">
    <citation type="journal article" date="2016" name="Mol. Biol. Evol.">
        <title>Comparative Genomics of Early-Diverging Mushroom-Forming Fungi Provides Insights into the Origins of Lignocellulose Decay Capabilities.</title>
        <authorList>
            <person name="Nagy L.G."/>
            <person name="Riley R."/>
            <person name="Tritt A."/>
            <person name="Adam C."/>
            <person name="Daum C."/>
            <person name="Floudas D."/>
            <person name="Sun H."/>
            <person name="Yadav J.S."/>
            <person name="Pangilinan J."/>
            <person name="Larsson K.H."/>
            <person name="Matsuura K."/>
            <person name="Barry K."/>
            <person name="Labutti K."/>
            <person name="Kuo R."/>
            <person name="Ohm R.A."/>
            <person name="Bhattacharya S.S."/>
            <person name="Shirouzu T."/>
            <person name="Yoshinaga Y."/>
            <person name="Martin F.M."/>
            <person name="Grigoriev I.V."/>
            <person name="Hibbett D.S."/>
        </authorList>
    </citation>
    <scope>NUCLEOTIDE SEQUENCE [LARGE SCALE GENOMIC DNA]</scope>
    <source>
        <strain evidence="3 4">CBS 109695</strain>
    </source>
</reference>
<feature type="transmembrane region" description="Helical" evidence="2">
    <location>
        <begin position="86"/>
        <end position="104"/>
    </location>
</feature>
<evidence type="ECO:0000313" key="3">
    <source>
        <dbReference type="EMBL" id="KZP14271.1"/>
    </source>
</evidence>
<gene>
    <name evidence="3" type="ORF">FIBSPDRAFT_1048913</name>
</gene>
<dbReference type="Proteomes" id="UP000076532">
    <property type="component" value="Unassembled WGS sequence"/>
</dbReference>
<feature type="transmembrane region" description="Helical" evidence="2">
    <location>
        <begin position="125"/>
        <end position="146"/>
    </location>
</feature>
<protein>
    <submittedName>
        <fullName evidence="3">Uncharacterized protein</fullName>
    </submittedName>
</protein>
<organism evidence="3 4">
    <name type="scientific">Athelia psychrophila</name>
    <dbReference type="NCBI Taxonomy" id="1759441"/>
    <lineage>
        <taxon>Eukaryota</taxon>
        <taxon>Fungi</taxon>
        <taxon>Dikarya</taxon>
        <taxon>Basidiomycota</taxon>
        <taxon>Agaricomycotina</taxon>
        <taxon>Agaricomycetes</taxon>
        <taxon>Agaricomycetidae</taxon>
        <taxon>Atheliales</taxon>
        <taxon>Atheliaceae</taxon>
        <taxon>Athelia</taxon>
    </lineage>
</organism>
<dbReference type="EMBL" id="KV417620">
    <property type="protein sequence ID" value="KZP14271.1"/>
    <property type="molecule type" value="Genomic_DNA"/>
</dbReference>
<proteinExistence type="predicted"/>